<evidence type="ECO:0000313" key="1">
    <source>
        <dbReference type="EMBL" id="BAE89996.1"/>
    </source>
</evidence>
<dbReference type="EMBL" id="AB172934">
    <property type="protein sequence ID" value="BAE89996.1"/>
    <property type="molecule type" value="mRNA"/>
</dbReference>
<reference evidence="1" key="1">
    <citation type="journal article" date="2007" name="PLoS Biol.">
        <title>Rate of evolution in brain-expressed genes in humans and other primates.</title>
        <authorList>
            <person name="Wang H.-Y."/>
            <person name="Chien H.-C."/>
            <person name="Osada N."/>
            <person name="Hashimoto K."/>
            <person name="Sugano S."/>
            <person name="Gojobori T."/>
            <person name="Chou C.-K."/>
            <person name="Tsai S.-F."/>
            <person name="Wu C.-I."/>
            <person name="Shen C.-K.J."/>
        </authorList>
    </citation>
    <scope>NUCLEOTIDE SEQUENCE</scope>
</reference>
<dbReference type="AlphaFoldDB" id="I7GII9"/>
<sequence length="54" mass="6126">MASFLLLSGWVSLQRNARESKCLLTYPAQHCSSVLALKEKPNFLLKHVVVAWQL</sequence>
<protein>
    <submittedName>
        <fullName evidence="1">Macaca fascicularis brain cDNA, clone: QflA-20270</fullName>
    </submittedName>
</protein>
<accession>I7GII9</accession>
<name>I7GII9_MACFA</name>
<proteinExistence type="evidence at transcript level"/>
<organism evidence="1">
    <name type="scientific">Macaca fascicularis</name>
    <name type="common">Crab-eating macaque</name>
    <name type="synonym">Cynomolgus monkey</name>
    <dbReference type="NCBI Taxonomy" id="9541"/>
    <lineage>
        <taxon>Eukaryota</taxon>
        <taxon>Metazoa</taxon>
        <taxon>Chordata</taxon>
        <taxon>Craniata</taxon>
        <taxon>Vertebrata</taxon>
        <taxon>Euteleostomi</taxon>
        <taxon>Mammalia</taxon>
        <taxon>Eutheria</taxon>
        <taxon>Euarchontoglires</taxon>
        <taxon>Primates</taxon>
        <taxon>Haplorrhini</taxon>
        <taxon>Catarrhini</taxon>
        <taxon>Cercopithecidae</taxon>
        <taxon>Cercopithecinae</taxon>
        <taxon>Macaca</taxon>
    </lineage>
</organism>